<name>A0AAJ0H817_9PEZI</name>
<dbReference type="AlphaFoldDB" id="A0AAJ0H817"/>
<reference evidence="3" key="1">
    <citation type="journal article" date="2023" name="Mol. Phylogenet. Evol.">
        <title>Genome-scale phylogeny and comparative genomics of the fungal order Sordariales.</title>
        <authorList>
            <person name="Hensen N."/>
            <person name="Bonometti L."/>
            <person name="Westerberg I."/>
            <person name="Brannstrom I.O."/>
            <person name="Guillou S."/>
            <person name="Cros-Aarteil S."/>
            <person name="Calhoun S."/>
            <person name="Haridas S."/>
            <person name="Kuo A."/>
            <person name="Mondo S."/>
            <person name="Pangilinan J."/>
            <person name="Riley R."/>
            <person name="LaButti K."/>
            <person name="Andreopoulos B."/>
            <person name="Lipzen A."/>
            <person name="Chen C."/>
            <person name="Yan M."/>
            <person name="Daum C."/>
            <person name="Ng V."/>
            <person name="Clum A."/>
            <person name="Steindorff A."/>
            <person name="Ohm R.A."/>
            <person name="Martin F."/>
            <person name="Silar P."/>
            <person name="Natvig D.O."/>
            <person name="Lalanne C."/>
            <person name="Gautier V."/>
            <person name="Ament-Velasquez S.L."/>
            <person name="Kruys A."/>
            <person name="Hutchinson M.I."/>
            <person name="Powell A.J."/>
            <person name="Barry K."/>
            <person name="Miller A.N."/>
            <person name="Grigoriev I.V."/>
            <person name="Debuchy R."/>
            <person name="Gladieux P."/>
            <person name="Hiltunen Thoren M."/>
            <person name="Johannesson H."/>
        </authorList>
    </citation>
    <scope>NUCLEOTIDE SEQUENCE</scope>
    <source>
        <strain evidence="3">CBS 955.72</strain>
    </source>
</reference>
<gene>
    <name evidence="3" type="ORF">B0T25DRAFT_508243</name>
</gene>
<reference evidence="3" key="2">
    <citation type="submission" date="2023-06" db="EMBL/GenBank/DDBJ databases">
        <authorList>
            <consortium name="Lawrence Berkeley National Laboratory"/>
            <person name="Haridas S."/>
            <person name="Hensen N."/>
            <person name="Bonometti L."/>
            <person name="Westerberg I."/>
            <person name="Brannstrom I.O."/>
            <person name="Guillou S."/>
            <person name="Cros-Aarteil S."/>
            <person name="Calhoun S."/>
            <person name="Kuo A."/>
            <person name="Mondo S."/>
            <person name="Pangilinan J."/>
            <person name="Riley R."/>
            <person name="Labutti K."/>
            <person name="Andreopoulos B."/>
            <person name="Lipzen A."/>
            <person name="Chen C."/>
            <person name="Yanf M."/>
            <person name="Daum C."/>
            <person name="Ng V."/>
            <person name="Clum A."/>
            <person name="Steindorff A."/>
            <person name="Ohm R."/>
            <person name="Martin F."/>
            <person name="Silar P."/>
            <person name="Natvig D."/>
            <person name="Lalanne C."/>
            <person name="Gautier V."/>
            <person name="Ament-Velasquez S.L."/>
            <person name="Kruys A."/>
            <person name="Hutchinson M.I."/>
            <person name="Powell A.J."/>
            <person name="Barry K."/>
            <person name="Miller A.N."/>
            <person name="Grigoriev I.V."/>
            <person name="Debuchy R."/>
            <person name="Gladieux P."/>
            <person name="Thoren M.H."/>
            <person name="Johannesson H."/>
        </authorList>
    </citation>
    <scope>NUCLEOTIDE SEQUENCE</scope>
    <source>
        <strain evidence="3">CBS 955.72</strain>
    </source>
</reference>
<evidence type="ECO:0000313" key="3">
    <source>
        <dbReference type="EMBL" id="KAK3343435.1"/>
    </source>
</evidence>
<dbReference type="Proteomes" id="UP001275084">
    <property type="component" value="Unassembled WGS sequence"/>
</dbReference>
<comment type="caution">
    <text evidence="3">The sequence shown here is derived from an EMBL/GenBank/DDBJ whole genome shotgun (WGS) entry which is preliminary data.</text>
</comment>
<sequence>MCQSGHYRRTSQPSRGSPRLSDRCGLMDERNALADQNDGLQLELGSAHRQLQNTERQLQAAEEQVKKLRQEAATFRSIILEEAGTQKVSDEEVVSSFSKLRQATQKLSRLFPLNDKPSLSDKHQERAEVTEFYNPARWGSLSTKDQGLLIRAKIFEILYDRILVGACFGLDGFEKSMALERPGGGREGKRDPQGTIEPGLQRFERLLKEKNIRKSTIEDWRITTIRCAEKCQVKEETSKATASEILFLFEPLISKQIGPTEVQTLRSAITELCRDAFDLRMTMRMSKEGYACKMVNKKSGQRQSLSSNKYWVDAMAVEGSKNSEASDEIAYTLFGALVKCPDGRDGKVLEKGQVVLIRKQY</sequence>
<organism evidence="3 4">
    <name type="scientific">Lasiosphaeria hispida</name>
    <dbReference type="NCBI Taxonomy" id="260671"/>
    <lineage>
        <taxon>Eukaryota</taxon>
        <taxon>Fungi</taxon>
        <taxon>Dikarya</taxon>
        <taxon>Ascomycota</taxon>
        <taxon>Pezizomycotina</taxon>
        <taxon>Sordariomycetes</taxon>
        <taxon>Sordariomycetidae</taxon>
        <taxon>Sordariales</taxon>
        <taxon>Lasiosphaeriaceae</taxon>
        <taxon>Lasiosphaeria</taxon>
    </lineage>
</organism>
<keyword evidence="1" id="KW-0175">Coiled coil</keyword>
<evidence type="ECO:0000256" key="2">
    <source>
        <dbReference type="SAM" id="MobiDB-lite"/>
    </source>
</evidence>
<proteinExistence type="predicted"/>
<evidence type="ECO:0000256" key="1">
    <source>
        <dbReference type="SAM" id="Coils"/>
    </source>
</evidence>
<protein>
    <submittedName>
        <fullName evidence="3">Uncharacterized protein</fullName>
    </submittedName>
</protein>
<feature type="coiled-coil region" evidence="1">
    <location>
        <begin position="37"/>
        <end position="78"/>
    </location>
</feature>
<evidence type="ECO:0000313" key="4">
    <source>
        <dbReference type="Proteomes" id="UP001275084"/>
    </source>
</evidence>
<dbReference type="EMBL" id="JAUIQD010000007">
    <property type="protein sequence ID" value="KAK3343435.1"/>
    <property type="molecule type" value="Genomic_DNA"/>
</dbReference>
<feature type="region of interest" description="Disordered" evidence="2">
    <location>
        <begin position="1"/>
        <end position="21"/>
    </location>
</feature>
<accession>A0AAJ0H817</accession>
<keyword evidence="4" id="KW-1185">Reference proteome</keyword>